<dbReference type="EMBL" id="GL379836">
    <property type="protein sequence ID" value="EGT52366.1"/>
    <property type="molecule type" value="Genomic_DNA"/>
</dbReference>
<comment type="subcellular location">
    <subcellularLocation>
        <location evidence="1">Nucleus</location>
    </subcellularLocation>
</comment>
<dbReference type="OrthoDB" id="2160351at2759"/>
<dbReference type="PROSITE" id="PS50171">
    <property type="entry name" value="ZF_MATRIN"/>
    <property type="match status" value="1"/>
</dbReference>
<feature type="compositionally biased region" description="Acidic residues" evidence="10">
    <location>
        <begin position="359"/>
        <end position="378"/>
    </location>
</feature>
<proteinExistence type="inferred from homology"/>
<keyword evidence="7" id="KW-0862">Zinc</keyword>
<dbReference type="Pfam" id="PF16837">
    <property type="entry name" value="SF3A3"/>
    <property type="match status" value="1"/>
</dbReference>
<dbReference type="GO" id="GO:0005681">
    <property type="term" value="C:spliceosomal complex"/>
    <property type="evidence" value="ECO:0007669"/>
    <property type="project" value="InterPro"/>
</dbReference>
<comment type="similarity">
    <text evidence="2">Belongs to the SF3A3 family.</text>
</comment>
<keyword evidence="3" id="KW-0597">Phosphoprotein</keyword>
<name>G0N447_CAEBE</name>
<evidence type="ECO:0000256" key="10">
    <source>
        <dbReference type="SAM" id="MobiDB-lite"/>
    </source>
</evidence>
<dbReference type="eggNOG" id="KOG2636">
    <property type="taxonomic scope" value="Eukaryota"/>
</dbReference>
<keyword evidence="13" id="KW-1185">Reference proteome</keyword>
<dbReference type="PANTHER" id="PTHR12786:SF2">
    <property type="entry name" value="SPLICING FACTOR 3A SUBUNIT 3"/>
    <property type="match status" value="1"/>
</dbReference>
<dbReference type="GO" id="GO:0008270">
    <property type="term" value="F:zinc ion binding"/>
    <property type="evidence" value="ECO:0007669"/>
    <property type="project" value="UniProtKB-KW"/>
</dbReference>
<dbReference type="InterPro" id="IPR000690">
    <property type="entry name" value="Matrin/U1-C_Znf_C2H2"/>
</dbReference>
<keyword evidence="6" id="KW-0863">Zinc-finger</keyword>
<dbReference type="InParanoid" id="G0N447"/>
<dbReference type="InterPro" id="IPR024598">
    <property type="entry name" value="SF3a60/Prp9_C"/>
</dbReference>
<evidence type="ECO:0000256" key="4">
    <source>
        <dbReference type="ARBA" id="ARBA00022664"/>
    </source>
</evidence>
<dbReference type="Pfam" id="PF11931">
    <property type="entry name" value="SF3a60_Prp9_C"/>
    <property type="match status" value="1"/>
</dbReference>
<keyword evidence="8" id="KW-0508">mRNA splicing</keyword>
<feature type="region of interest" description="Disordered" evidence="10">
    <location>
        <begin position="345"/>
        <end position="382"/>
    </location>
</feature>
<evidence type="ECO:0000256" key="2">
    <source>
        <dbReference type="ARBA" id="ARBA00008776"/>
    </source>
</evidence>
<protein>
    <recommendedName>
        <fullName evidence="11">Matrin-type domain-containing protein</fullName>
    </recommendedName>
</protein>
<dbReference type="HOGENOM" id="CLU_027160_2_0_1"/>
<dbReference type="FunCoup" id="G0N447">
    <property type="interactions" value="3922"/>
</dbReference>
<dbReference type="Pfam" id="PF12108">
    <property type="entry name" value="SF3a60_bindingd"/>
    <property type="match status" value="1"/>
</dbReference>
<sequence length="505" mass="57967">MDSCLETIRNLHEERERLIDSTVKEKIAEKLTHKAKVNSEQRVKKFVDRYYQVSSELAKLYKDEDNSKSMEIDSISGPNEFAEFYARLKVVKDAHRRNPDELAEPLTVEFQKINEEIQNPERAEPDMVEFSDEEAYGRFLDLHAQYDKFINLKNIKDTKKIDYMTYILNFEKFADIPKNTTKKTGAYKEYLNCLKDYLVSFMQRTRPLYDLETAFAEIDATVQRAFEAGNLPGWEAEKAKNGPQTAASAVDLSPYNSAEELEGLGLERLKGALMALGLKCGGTLKERAERLFATKGHKLSDLEKAAMSSNNSDAEKQKAKNLALAQTEAHIMALAEILAEERTGTRENVERKQARSAGEVEEEEEEEPVIEEEEEIDESAPYNPKNLPLGWDGKPIPYWLYKLHGLNLSYSCEICGNQTYKGPKAFQKHFNEWRHSHGMRCLGIPNTSHFANITKIKDALDLWNKLKTEKEMAKWNPDIDEEYEDSAGNVVTRKMYEDLKRQGML</sequence>
<feature type="domain" description="Matrin-type" evidence="11">
    <location>
        <begin position="410"/>
        <end position="441"/>
    </location>
</feature>
<dbReference type="InterPro" id="IPR051421">
    <property type="entry name" value="RNA_Proc_DNA_Dmg_Regulator"/>
</dbReference>
<evidence type="ECO:0000313" key="12">
    <source>
        <dbReference type="EMBL" id="EGT52366.1"/>
    </source>
</evidence>
<keyword evidence="4" id="KW-0507">mRNA processing</keyword>
<dbReference type="GO" id="GO:0003723">
    <property type="term" value="F:RNA binding"/>
    <property type="evidence" value="ECO:0007669"/>
    <property type="project" value="InterPro"/>
</dbReference>
<evidence type="ECO:0000256" key="9">
    <source>
        <dbReference type="ARBA" id="ARBA00023242"/>
    </source>
</evidence>
<keyword evidence="5" id="KW-0479">Metal-binding</keyword>
<evidence type="ECO:0000259" key="11">
    <source>
        <dbReference type="PROSITE" id="PS50171"/>
    </source>
</evidence>
<organism evidence="13">
    <name type="scientific">Caenorhabditis brenneri</name>
    <name type="common">Nematode worm</name>
    <dbReference type="NCBI Taxonomy" id="135651"/>
    <lineage>
        <taxon>Eukaryota</taxon>
        <taxon>Metazoa</taxon>
        <taxon>Ecdysozoa</taxon>
        <taxon>Nematoda</taxon>
        <taxon>Chromadorea</taxon>
        <taxon>Rhabditida</taxon>
        <taxon>Rhabditina</taxon>
        <taxon>Rhabditomorpha</taxon>
        <taxon>Rhabditoidea</taxon>
        <taxon>Rhabditidae</taxon>
        <taxon>Peloderinae</taxon>
        <taxon>Caenorhabditis</taxon>
    </lineage>
</organism>
<dbReference type="Proteomes" id="UP000008068">
    <property type="component" value="Unassembled WGS sequence"/>
</dbReference>
<evidence type="ECO:0000256" key="6">
    <source>
        <dbReference type="ARBA" id="ARBA00022771"/>
    </source>
</evidence>
<dbReference type="OMA" id="GPKAFQK"/>
<evidence type="ECO:0000256" key="3">
    <source>
        <dbReference type="ARBA" id="ARBA00022553"/>
    </source>
</evidence>
<dbReference type="STRING" id="135651.G0N447"/>
<evidence type="ECO:0000256" key="7">
    <source>
        <dbReference type="ARBA" id="ARBA00022833"/>
    </source>
</evidence>
<dbReference type="InterPro" id="IPR031774">
    <property type="entry name" value="SF3A3_dom"/>
</dbReference>
<evidence type="ECO:0000256" key="5">
    <source>
        <dbReference type="ARBA" id="ARBA00022723"/>
    </source>
</evidence>
<keyword evidence="9" id="KW-0539">Nucleus</keyword>
<evidence type="ECO:0000313" key="13">
    <source>
        <dbReference type="Proteomes" id="UP000008068"/>
    </source>
</evidence>
<dbReference type="PANTHER" id="PTHR12786">
    <property type="entry name" value="SPLICING FACTOR SF3A-RELATED"/>
    <property type="match status" value="1"/>
</dbReference>
<dbReference type="GO" id="GO:0000398">
    <property type="term" value="P:mRNA splicing, via spliceosome"/>
    <property type="evidence" value="ECO:0007669"/>
    <property type="project" value="InterPro"/>
</dbReference>
<dbReference type="InterPro" id="IPR025086">
    <property type="entry name" value="SDE2/SF3A3_SAP"/>
</dbReference>
<dbReference type="Pfam" id="PF13297">
    <property type="entry name" value="SDE2_2C"/>
    <property type="match status" value="1"/>
</dbReference>
<accession>G0N447</accession>
<reference evidence="13" key="1">
    <citation type="submission" date="2011-07" db="EMBL/GenBank/DDBJ databases">
        <authorList>
            <consortium name="Caenorhabditis brenneri Sequencing and Analysis Consortium"/>
            <person name="Wilson R.K."/>
        </authorList>
    </citation>
    <scope>NUCLEOTIDE SEQUENCE [LARGE SCALE GENOMIC DNA]</scope>
    <source>
        <strain evidence="13">PB2801</strain>
    </source>
</reference>
<gene>
    <name evidence="12" type="ORF">CAEBREN_17686</name>
</gene>
<evidence type="ECO:0000256" key="8">
    <source>
        <dbReference type="ARBA" id="ARBA00023187"/>
    </source>
</evidence>
<dbReference type="InterPro" id="IPR021966">
    <property type="entry name" value="SF3a60_bindingd"/>
</dbReference>
<dbReference type="AlphaFoldDB" id="G0N447"/>
<evidence type="ECO:0000256" key="1">
    <source>
        <dbReference type="ARBA" id="ARBA00004123"/>
    </source>
</evidence>